<accession>A0A9J6Q600</accession>
<evidence type="ECO:0000313" key="2">
    <source>
        <dbReference type="Proteomes" id="UP001063816"/>
    </source>
</evidence>
<proteinExistence type="predicted"/>
<dbReference type="AlphaFoldDB" id="A0A9J6Q600"/>
<dbReference type="InterPro" id="IPR036390">
    <property type="entry name" value="WH_DNA-bd_sf"/>
</dbReference>
<keyword evidence="2" id="KW-1185">Reference proteome</keyword>
<dbReference type="SUPFAM" id="SSF46785">
    <property type="entry name" value="Winged helix' DNA-binding domain"/>
    <property type="match status" value="1"/>
</dbReference>
<dbReference type="Gene3D" id="1.10.10.10">
    <property type="entry name" value="Winged helix-like DNA-binding domain superfamily/Winged helix DNA-binding domain"/>
    <property type="match status" value="1"/>
</dbReference>
<evidence type="ECO:0000313" key="1">
    <source>
        <dbReference type="EMBL" id="MCU6666116.1"/>
    </source>
</evidence>
<reference evidence="1" key="1">
    <citation type="submission" date="2022-05" db="EMBL/GenBank/DDBJ databases">
        <title>Description of a novel species of Leclercia; Leclercia tamurae and the Proposal for a Novel Genus Silvania gen. nov. Containing Two Novel Species Silvania hatchlandensis sp. nov. and Silvania confinis sp. nov. Isolated from the Rhizosphere of Oak.</title>
        <authorList>
            <person name="Maddock D.W."/>
            <person name="Brady C.L."/>
            <person name="Denman S."/>
            <person name="Arnold D."/>
        </authorList>
    </citation>
    <scope>NUCLEOTIDE SEQUENCE</scope>
    <source>
        <strain evidence="1">H19S6</strain>
    </source>
</reference>
<gene>
    <name evidence="1" type="ORF">M8014_17425</name>
</gene>
<name>A0A9J6Q600_9ENTR</name>
<dbReference type="RefSeq" id="WP_271283649.1">
    <property type="nucleotide sequence ID" value="NZ_JAMGZK010000053.1"/>
</dbReference>
<dbReference type="Proteomes" id="UP001063816">
    <property type="component" value="Unassembled WGS sequence"/>
</dbReference>
<organism evidence="1 2">
    <name type="scientific">Silvania hatchlandensis</name>
    <dbReference type="NCBI Taxonomy" id="2926469"/>
    <lineage>
        <taxon>Bacteria</taxon>
        <taxon>Pseudomonadati</taxon>
        <taxon>Pseudomonadota</taxon>
        <taxon>Gammaproteobacteria</taxon>
        <taxon>Enterobacterales</taxon>
        <taxon>Enterobacteriaceae</taxon>
        <taxon>Silvania</taxon>
    </lineage>
</organism>
<dbReference type="InterPro" id="IPR036388">
    <property type="entry name" value="WH-like_DNA-bd_sf"/>
</dbReference>
<comment type="caution">
    <text evidence="1">The sequence shown here is derived from an EMBL/GenBank/DDBJ whole genome shotgun (WGS) entry which is preliminary data.</text>
</comment>
<dbReference type="EMBL" id="JAMGZK010000053">
    <property type="protein sequence ID" value="MCU6666116.1"/>
    <property type="molecule type" value="Genomic_DNA"/>
</dbReference>
<sequence>MTAKQAILHYLRTHRTFSAADVAAACKISQTGVNQAARILEKQGVVVVDSKEWRAVHYRLITRDEQSGKRSTNLIFQECRQSEAMKRVLAFYGRVSA</sequence>
<protein>
    <submittedName>
        <fullName evidence="1">Protein ren</fullName>
    </submittedName>
</protein>